<feature type="compositionally biased region" description="Basic and acidic residues" evidence="2">
    <location>
        <begin position="1078"/>
        <end position="1088"/>
    </location>
</feature>
<feature type="compositionally biased region" description="Polar residues" evidence="2">
    <location>
        <begin position="1896"/>
        <end position="1916"/>
    </location>
</feature>
<feature type="compositionally biased region" description="Polar residues" evidence="2">
    <location>
        <begin position="136"/>
        <end position="147"/>
    </location>
</feature>
<feature type="region of interest" description="Disordered" evidence="2">
    <location>
        <begin position="670"/>
        <end position="692"/>
    </location>
</feature>
<comment type="caution">
    <text evidence="3">The sequence shown here is derived from an EMBL/GenBank/DDBJ whole genome shotgun (WGS) entry which is preliminary data.</text>
</comment>
<dbReference type="EMBL" id="LIAE01006334">
    <property type="protein sequence ID" value="PAV91157.1"/>
    <property type="molecule type" value="Genomic_DNA"/>
</dbReference>
<feature type="region of interest" description="Disordered" evidence="2">
    <location>
        <begin position="1"/>
        <end position="315"/>
    </location>
</feature>
<feature type="compositionally biased region" description="Basic and acidic residues" evidence="2">
    <location>
        <begin position="1918"/>
        <end position="1932"/>
    </location>
</feature>
<feature type="compositionally biased region" description="Polar residues" evidence="2">
    <location>
        <begin position="1519"/>
        <end position="1532"/>
    </location>
</feature>
<feature type="compositionally biased region" description="Basic and acidic residues" evidence="2">
    <location>
        <begin position="911"/>
        <end position="921"/>
    </location>
</feature>
<feature type="region of interest" description="Disordered" evidence="2">
    <location>
        <begin position="607"/>
        <end position="651"/>
    </location>
</feature>
<feature type="compositionally biased region" description="Polar residues" evidence="2">
    <location>
        <begin position="607"/>
        <end position="624"/>
    </location>
</feature>
<feature type="coiled-coil region" evidence="1">
    <location>
        <begin position="2493"/>
        <end position="2520"/>
    </location>
</feature>
<feature type="compositionally biased region" description="Basic and acidic residues" evidence="2">
    <location>
        <begin position="2263"/>
        <end position="2278"/>
    </location>
</feature>
<organism evidence="3 4">
    <name type="scientific">Diploscapter pachys</name>
    <dbReference type="NCBI Taxonomy" id="2018661"/>
    <lineage>
        <taxon>Eukaryota</taxon>
        <taxon>Metazoa</taxon>
        <taxon>Ecdysozoa</taxon>
        <taxon>Nematoda</taxon>
        <taxon>Chromadorea</taxon>
        <taxon>Rhabditida</taxon>
        <taxon>Rhabditina</taxon>
        <taxon>Rhabditomorpha</taxon>
        <taxon>Rhabditoidea</taxon>
        <taxon>Rhabditidae</taxon>
        <taxon>Diploscapter</taxon>
    </lineage>
</organism>
<feature type="compositionally biased region" description="Polar residues" evidence="2">
    <location>
        <begin position="670"/>
        <end position="688"/>
    </location>
</feature>
<feature type="compositionally biased region" description="Basic and acidic residues" evidence="2">
    <location>
        <begin position="1251"/>
        <end position="1264"/>
    </location>
</feature>
<feature type="compositionally biased region" description="Basic and acidic residues" evidence="2">
    <location>
        <begin position="1272"/>
        <end position="1294"/>
    </location>
</feature>
<feature type="compositionally biased region" description="Polar residues" evidence="2">
    <location>
        <begin position="1447"/>
        <end position="1459"/>
    </location>
</feature>
<feature type="compositionally biased region" description="Polar residues" evidence="2">
    <location>
        <begin position="2026"/>
        <end position="2038"/>
    </location>
</feature>
<feature type="compositionally biased region" description="Low complexity" evidence="2">
    <location>
        <begin position="1357"/>
        <end position="1374"/>
    </location>
</feature>
<feature type="compositionally biased region" description="Polar residues" evidence="2">
    <location>
        <begin position="2439"/>
        <end position="2463"/>
    </location>
</feature>
<accession>A0A2A2LYT5</accession>
<feature type="compositionally biased region" description="Polar residues" evidence="2">
    <location>
        <begin position="2163"/>
        <end position="2172"/>
    </location>
</feature>
<feature type="compositionally biased region" description="Polar residues" evidence="2">
    <location>
        <begin position="1"/>
        <end position="42"/>
    </location>
</feature>
<feature type="compositionally biased region" description="Polar residues" evidence="2">
    <location>
        <begin position="1842"/>
        <end position="1860"/>
    </location>
</feature>
<feature type="compositionally biased region" description="Polar residues" evidence="2">
    <location>
        <begin position="1688"/>
        <end position="1697"/>
    </location>
</feature>
<feature type="region of interest" description="Disordered" evidence="2">
    <location>
        <begin position="1838"/>
        <end position="1860"/>
    </location>
</feature>
<protein>
    <submittedName>
        <fullName evidence="3">Uncharacterized protein</fullName>
    </submittedName>
</protein>
<feature type="region of interest" description="Disordered" evidence="2">
    <location>
        <begin position="1229"/>
        <end position="1422"/>
    </location>
</feature>
<feature type="compositionally biased region" description="Basic and acidic residues" evidence="2">
    <location>
        <begin position="101"/>
        <end position="119"/>
    </location>
</feature>
<dbReference type="SUPFAM" id="SSF63829">
    <property type="entry name" value="Calcium-dependent phosphotriesterase"/>
    <property type="match status" value="1"/>
</dbReference>
<feature type="region of interest" description="Disordered" evidence="2">
    <location>
        <begin position="1143"/>
        <end position="1165"/>
    </location>
</feature>
<feature type="compositionally biased region" description="Basic and acidic residues" evidence="2">
    <location>
        <begin position="859"/>
        <end position="872"/>
    </location>
</feature>
<feature type="compositionally biased region" description="Low complexity" evidence="2">
    <location>
        <begin position="1972"/>
        <end position="1985"/>
    </location>
</feature>
<feature type="compositionally biased region" description="Basic and acidic residues" evidence="2">
    <location>
        <begin position="282"/>
        <end position="292"/>
    </location>
</feature>
<feature type="compositionally biased region" description="Polar residues" evidence="2">
    <location>
        <begin position="401"/>
        <end position="419"/>
    </location>
</feature>
<feature type="compositionally biased region" description="Basic and acidic residues" evidence="2">
    <location>
        <begin position="2152"/>
        <end position="2162"/>
    </location>
</feature>
<feature type="compositionally biased region" description="Polar residues" evidence="2">
    <location>
        <begin position="1020"/>
        <end position="1033"/>
    </location>
</feature>
<sequence length="2811" mass="305508">MSDVASDTFSTVSQYETDSSNSASGQFTMQQQTTLPEVSTTIDIEIIRVSASEGTQPENAAAPSTPKPDTSALEKKPESASADQEIAPKTVTFAETVKVVVLDDKSLSLSDDKKPKEPQEIPLKTIDGRAPKEPQQPASAASTTEQKQVSSTQESRQTSTTTSQSEVKNEVMSTEQKPASSIQESNQTTTSQTEIKTEISSTDQKSFESTTNAQEVKQSESASEQKSTESSFQQQQSQVDSSKLSEPTTIGSKPGISPISVNMCVDESQNQNDENVDILVMQREKMPEEKKPGPAVDQSKSEISQEPTMPSITSTEVKTEFLGSSENKIEISPIEAKINGTTVSNTDSQFAPLTIDTASSTQPTDDSNLRGLDAYTAFAESSTSLDFSAFKPNASLEVAKSQFSPGSRTTDMPQDSYGSATFVRPTGISRQFDDESESISKEETSINLAATDSGVTQPEAKIGDSSVKVDGSLSLATDSTLTDTDSSLLRGLDAYTHLAGTSTSIDFSALKADTIFVESSQTQSIPESVKASESTTIDASSMKGIDAFTALAETSTSLDFSGSKQDSSADASQPVSNNLINEKQEDSSALRGIDAFTSLAETSTSLDFSSLKQESTADATTQPQGGAEPMKANELDQPSSDNLINEQKTDSTQLRGIDAFTSLAETSTSLDFSSLRQDSASDTTQAQASKDDVEIPVVHLENEGTNQTTEIEKQLEGLISNEQSKTDSSLDAPKSDISISPIEVNMSSVGVTEERKTEISSFESNSQNLGSSIDQKLDVPTNELKTDATSISTDKAPEILIGEKKPESIPEIKTEIFGLSSEEKKTETSVGTTQVDESSRLRSEALLSPAESGSEVSTPEEKPREPWPWEKKSMFTNLYDVDKFHDSFSLEKKAEETKTSESKTEATPVEVKSETAAEKPLDSGFDSKPLDSVLENKSSDIPSAEIKNETATDKSQEIQQADQKPLDFGLELKPVDSAPETKADATPIEFKSEVTTDKPQEIQPVDQKSLDSGVEPKPFDSTQEIKTEITSTEVKNEIFTDKPQDTISTEQKPFDSGIDAKPFDSIPETEIDITPVETRNEVSTDKPQELPSTDQKPTDSGLESKPFGTTTTDGSIEISPIQVSRSLLSDNSSNILVTDLKTTFTPADSKSSDDRPESQNDFTSLEVRRDFQREMAVSPIERVSPIPDNLKSDVIDDYNERRKTSIAAEALRNARELEALIAEANEEIIAASPTPSSIDISQADSTLPKTELPKLDQEPKKSEYDLPTIDPKMPKLERNWSEDDDYEYKSKALDTSRLPSINEPSSLQLTDAKTESSAMPSTLDDEKPKIDEQSSQITDSSPLKCADDFKTQLETTSSIDFSSSKQESSIETSQFKSELDQPKTDSAKDLPETTNSLDFSSVKQESSTEVEPIKTENDLPKIDGAQISDASSLRGIDALTSLAETSTSLDFSSIKQESTIDVEPTKNEIDQQKPSDSSSLRGIDAFASLAETSTSLDFSSVKQESSIEVEPVKTEINGAPNTQDSGNNSLRGIDASTSLAELAELSTKLDFSSIKNDTTFDALQSQFQNGDMATEIPVVHLGNEEASQSEEISKQLGGLLGSDQPKTDENQITSAISSTLSSANQPTQQIPDDSSSSKPNELFAPQPSSNIMTDSGISLQDQPSSAFDMPKLEGEQSQPKINEDSSPRTDSLQQSPIDNPAGSIVSEAISSVDFQSSKPESQVSADTTNQVASSEIEKQPEVQSIQTSSDNVTTVTVDDKPIDSGKESGSFVTQIPVEQYGSTQTPSETKIDEEQRKIDQEPIKTDLPKDTTTSSLPDSTNVTAEQKVDIEVIKVPAESAKTDSSMQPTSDTTINLPLQPETNLSKEAGSLLDSIFATGEKKFESEQAKNDRFTDDSSQMETDTSLAESVSISTEPNKLGDELAKNEPEPTKNDLFTPTVSSLTNNDESQSRLSEQKIDSESQKIDLDFNRTDSTTQPTSTFTSSEVPQSKVEEPILACELTRKPDEITTTEPPKIEPEPTKIDNLVQSISNYISNATSRDEENQMKDGASSLPETASTVTEQKTESEQPKVEQEPTKIDSIPQDSSNSISQDSLWNANLPEATVSLDFQGSKPETQVVIDSGDKSQAPSFGYANEGGNQSKEISKQLGSLVDKEPSQDYKDSFSTASSDANRMTDGEKPIDCTYNIEKFSKPESLEESTMVMADSGAGNQSLDIATKPTDSFSQSQPVFEEKKPEPEPSKPAETPSSTSVEPTSSDTITWIRDLEPKQDEGQRKIEDTPIFTTVQDFQSAVVRSEPDKTPSETSNNAQFETKVTEPEKPSSFNQFPAQPAPDDDGIVWIREPPPNEAAADSSRPDKHVHFNDSPVIHPPPSSPGAAASSGGPAVVEQKPPEFDSGSQVAGLSNGTIQSGKTSEAQKDSLPQILMSPPEEKPHDAENIPPNSQSILGGKSTSGDDLSMASSVPDSIDLSEIERAMEKSMNDTKNLLGEIGAKSNELREKNEDLARRIAEERRHLMGENQQSEIKTITDFEQLPPPPTLPTGGLTDNVESVLIGNGLTNPSGAIVLPDATVLVTDLQQGVLVFDFGGNVVNRITSEMWKNPRSPVYHKEQIFFIVDYKGEDNQWERYIIKYSADLQYIAKIEGPKWLKEYTVWREKLAVAHTDYLYLNVCGEIFSGLYELSPEGRWVELEYKLSESWTDMIAFATIGPITQLLVIEGRKNYVIMLSVRESEVVDRRRMAICERPGALAKDEAGRLFVANRFLASIQLVDTLSWASSKNVAICDAMIPYFSVSWGLVVIPLKNAIRLHKYQFR</sequence>
<feature type="compositionally biased region" description="Polar residues" evidence="2">
    <location>
        <begin position="1297"/>
        <end position="1320"/>
    </location>
</feature>
<feature type="compositionally biased region" description="Polar residues" evidence="2">
    <location>
        <begin position="301"/>
        <end position="315"/>
    </location>
</feature>
<feature type="compositionally biased region" description="Polar residues" evidence="2">
    <location>
        <begin position="1934"/>
        <end position="1953"/>
    </location>
</feature>
<feature type="compositionally biased region" description="Low complexity" evidence="2">
    <location>
        <begin position="224"/>
        <end position="245"/>
    </location>
</feature>
<feature type="compositionally biased region" description="Polar residues" evidence="2">
    <location>
        <begin position="198"/>
        <end position="222"/>
    </location>
</feature>
<proteinExistence type="predicted"/>
<feature type="region of interest" description="Disordered" evidence="2">
    <location>
        <begin position="1447"/>
        <end position="1480"/>
    </location>
</feature>
<keyword evidence="4" id="KW-1185">Reference proteome</keyword>
<feature type="compositionally biased region" description="Low complexity" evidence="2">
    <location>
        <begin position="2242"/>
        <end position="2258"/>
    </location>
</feature>
<dbReference type="OrthoDB" id="5861088at2759"/>
<feature type="compositionally biased region" description="Basic and acidic residues" evidence="2">
    <location>
        <begin position="990"/>
        <end position="1000"/>
    </location>
</feature>
<evidence type="ECO:0000313" key="3">
    <source>
        <dbReference type="EMBL" id="PAV91157.1"/>
    </source>
</evidence>
<feature type="compositionally biased region" description="Basic and acidic residues" evidence="2">
    <location>
        <begin position="892"/>
        <end position="904"/>
    </location>
</feature>
<feature type="compositionally biased region" description="Polar residues" evidence="2">
    <location>
        <begin position="1233"/>
        <end position="1248"/>
    </location>
</feature>
<feature type="compositionally biased region" description="Basic and acidic residues" evidence="2">
    <location>
        <begin position="2063"/>
        <end position="2078"/>
    </location>
</feature>
<feature type="compositionally biased region" description="Polar residues" evidence="2">
    <location>
        <begin position="1392"/>
        <end position="1409"/>
    </location>
</feature>
<feature type="compositionally biased region" description="Low complexity" evidence="2">
    <location>
        <begin position="180"/>
        <end position="194"/>
    </location>
</feature>
<feature type="compositionally biased region" description="Basic and acidic residues" evidence="2">
    <location>
        <begin position="1954"/>
        <end position="1971"/>
    </location>
</feature>
<feature type="compositionally biased region" description="Basic and acidic residues" evidence="2">
    <location>
        <begin position="1789"/>
        <end position="1809"/>
    </location>
</feature>
<feature type="compositionally biased region" description="Basic and acidic residues" evidence="2">
    <location>
        <begin position="1880"/>
        <end position="1895"/>
    </location>
</feature>
<feature type="compositionally biased region" description="Basic and acidic residues" evidence="2">
    <location>
        <begin position="2230"/>
        <end position="2241"/>
    </location>
</feature>
<feature type="compositionally biased region" description="Polar residues" evidence="2">
    <location>
        <begin position="2083"/>
        <end position="2092"/>
    </location>
</feature>
<evidence type="ECO:0000313" key="4">
    <source>
        <dbReference type="Proteomes" id="UP000218231"/>
    </source>
</evidence>
<feature type="compositionally biased region" description="Polar residues" evidence="2">
    <location>
        <begin position="1624"/>
        <end position="1639"/>
    </location>
</feature>
<feature type="region of interest" description="Disordered" evidence="2">
    <location>
        <begin position="892"/>
        <end position="1116"/>
    </location>
</feature>
<reference evidence="3 4" key="1">
    <citation type="journal article" date="2017" name="Curr. Biol.">
        <title>Genome architecture and evolution of a unichromosomal asexual nematode.</title>
        <authorList>
            <person name="Fradin H."/>
            <person name="Zegar C."/>
            <person name="Gutwein M."/>
            <person name="Lucas J."/>
            <person name="Kovtun M."/>
            <person name="Corcoran D."/>
            <person name="Baugh L.R."/>
            <person name="Kiontke K."/>
            <person name="Gunsalus K."/>
            <person name="Fitch D.H."/>
            <person name="Piano F."/>
        </authorList>
    </citation>
    <scope>NUCLEOTIDE SEQUENCE [LARGE SCALE GENOMIC DNA]</scope>
    <source>
        <strain evidence="3">PF1309</strain>
    </source>
</reference>
<feature type="compositionally biased region" description="Polar residues" evidence="2">
    <location>
        <begin position="2302"/>
        <end position="2312"/>
    </location>
</feature>
<feature type="compositionally biased region" description="Basic and acidic residues" evidence="2">
    <location>
        <begin position="1034"/>
        <end position="1044"/>
    </location>
</feature>
<feature type="compositionally biased region" description="Polar residues" evidence="2">
    <location>
        <begin position="636"/>
        <end position="651"/>
    </location>
</feature>
<feature type="compositionally biased region" description="Basic and acidic residues" evidence="2">
    <location>
        <begin position="1377"/>
        <end position="1391"/>
    </location>
</feature>
<feature type="region of interest" description="Disordered" evidence="2">
    <location>
        <begin position="401"/>
        <end position="439"/>
    </location>
</feature>
<gene>
    <name evidence="3" type="ORF">WR25_10971</name>
</gene>
<feature type="compositionally biased region" description="Low complexity" evidence="2">
    <location>
        <begin position="148"/>
        <end position="166"/>
    </location>
</feature>
<feature type="compositionally biased region" description="Low complexity" evidence="2">
    <location>
        <begin position="2374"/>
        <end position="2384"/>
    </location>
</feature>
<feature type="region of interest" description="Disordered" evidence="2">
    <location>
        <begin position="1507"/>
        <end position="1532"/>
    </location>
</feature>
<feature type="compositionally biased region" description="Low complexity" evidence="2">
    <location>
        <begin position="1612"/>
        <end position="1623"/>
    </location>
</feature>
<dbReference type="Proteomes" id="UP000218231">
    <property type="component" value="Unassembled WGS sequence"/>
</dbReference>
<feature type="compositionally biased region" description="Basic and acidic residues" evidence="2">
    <location>
        <begin position="946"/>
        <end position="956"/>
    </location>
</feature>
<keyword evidence="1" id="KW-0175">Coiled coil</keyword>
<feature type="region of interest" description="Disordered" evidence="2">
    <location>
        <begin position="816"/>
        <end position="872"/>
    </location>
</feature>
<feature type="compositionally biased region" description="Polar residues" evidence="2">
    <location>
        <begin position="1810"/>
        <end position="1824"/>
    </location>
</feature>
<feature type="region of interest" description="Disordered" evidence="2">
    <location>
        <begin position="1582"/>
        <end position="1824"/>
    </location>
</feature>
<feature type="compositionally biased region" description="Basic and acidic residues" evidence="2">
    <location>
        <begin position="1463"/>
        <end position="1473"/>
    </location>
</feature>
<feature type="compositionally biased region" description="Polar residues" evidence="2">
    <location>
        <begin position="2053"/>
        <end position="2062"/>
    </location>
</feature>
<evidence type="ECO:0000256" key="1">
    <source>
        <dbReference type="SAM" id="Coils"/>
    </source>
</evidence>
<feature type="region of interest" description="Disordered" evidence="2">
    <location>
        <begin position="2119"/>
        <end position="2463"/>
    </location>
</feature>
<feature type="region of interest" description="Disordered" evidence="2">
    <location>
        <begin position="1880"/>
        <end position="2092"/>
    </location>
</feature>
<feature type="compositionally biased region" description="Polar residues" evidence="2">
    <location>
        <begin position="2208"/>
        <end position="2228"/>
    </location>
</feature>
<feature type="compositionally biased region" description="Basic and acidic residues" evidence="2">
    <location>
        <begin position="1757"/>
        <end position="1766"/>
    </location>
</feature>
<feature type="compositionally biased region" description="Polar residues" evidence="2">
    <location>
        <begin position="2395"/>
        <end position="2413"/>
    </location>
</feature>
<feature type="compositionally biased region" description="Basic and acidic residues" evidence="2">
    <location>
        <begin position="1411"/>
        <end position="1421"/>
    </location>
</feature>
<feature type="compositionally biased region" description="Polar residues" evidence="2">
    <location>
        <begin position="1646"/>
        <end position="1665"/>
    </location>
</feature>
<name>A0A2A2LYT5_9BILA</name>
<evidence type="ECO:0000256" key="2">
    <source>
        <dbReference type="SAM" id="MobiDB-lite"/>
    </source>
</evidence>
<feature type="compositionally biased region" description="Polar residues" evidence="2">
    <location>
        <begin position="1708"/>
        <end position="1733"/>
    </location>
</feature>